<dbReference type="PANTHER" id="PTHR45658">
    <property type="entry name" value="GATA TRANSCRIPTION FACTOR"/>
    <property type="match status" value="1"/>
</dbReference>
<evidence type="ECO:0000256" key="2">
    <source>
        <dbReference type="ARBA" id="ARBA00022771"/>
    </source>
</evidence>
<dbReference type="RefSeq" id="XP_019038720.1">
    <property type="nucleotide sequence ID" value="XM_019180420.1"/>
</dbReference>
<dbReference type="InterPro" id="IPR051140">
    <property type="entry name" value="GATA_TF"/>
</dbReference>
<evidence type="ECO:0000259" key="6">
    <source>
        <dbReference type="PROSITE" id="PS50114"/>
    </source>
</evidence>
<feature type="compositionally biased region" description="Polar residues" evidence="5">
    <location>
        <begin position="17"/>
        <end position="46"/>
    </location>
</feature>
<dbReference type="Proteomes" id="UP000094112">
    <property type="component" value="Unassembled WGS sequence"/>
</dbReference>
<feature type="compositionally biased region" description="Low complexity" evidence="5">
    <location>
        <begin position="254"/>
        <end position="274"/>
    </location>
</feature>
<proteinExistence type="predicted"/>
<dbReference type="EMBL" id="KV454210">
    <property type="protein sequence ID" value="ODQ59513.1"/>
    <property type="molecule type" value="Genomic_DNA"/>
</dbReference>
<evidence type="ECO:0000256" key="4">
    <source>
        <dbReference type="PROSITE-ProRule" id="PRU00094"/>
    </source>
</evidence>
<dbReference type="Pfam" id="PF00320">
    <property type="entry name" value="GATA"/>
    <property type="match status" value="1"/>
</dbReference>
<evidence type="ECO:0000313" key="8">
    <source>
        <dbReference type="Proteomes" id="UP000094112"/>
    </source>
</evidence>
<feature type="compositionally biased region" description="Low complexity" evidence="5">
    <location>
        <begin position="89"/>
        <end position="99"/>
    </location>
</feature>
<feature type="region of interest" description="Disordered" evidence="5">
    <location>
        <begin position="70"/>
        <end position="99"/>
    </location>
</feature>
<gene>
    <name evidence="7" type="ORF">WICANDRAFT_104603</name>
</gene>
<feature type="region of interest" description="Disordered" evidence="5">
    <location>
        <begin position="236"/>
        <end position="282"/>
    </location>
</feature>
<feature type="domain" description="GATA-type" evidence="6">
    <location>
        <begin position="309"/>
        <end position="344"/>
    </location>
</feature>
<accession>A0A1E3P2E3</accession>
<keyword evidence="8" id="KW-1185">Reference proteome</keyword>
<dbReference type="Gene3D" id="3.30.50.10">
    <property type="entry name" value="Erythroid Transcription Factor GATA-1, subunit A"/>
    <property type="match status" value="1"/>
</dbReference>
<dbReference type="InterPro" id="IPR000679">
    <property type="entry name" value="Znf_GATA"/>
</dbReference>
<dbReference type="GO" id="GO:0043565">
    <property type="term" value="F:sequence-specific DNA binding"/>
    <property type="evidence" value="ECO:0007669"/>
    <property type="project" value="InterPro"/>
</dbReference>
<dbReference type="GO" id="GO:0008270">
    <property type="term" value="F:zinc ion binding"/>
    <property type="evidence" value="ECO:0007669"/>
    <property type="project" value="UniProtKB-KW"/>
</dbReference>
<keyword evidence="2 4" id="KW-0863">Zinc-finger</keyword>
<dbReference type="PANTHER" id="PTHR45658:SF18">
    <property type="entry name" value="PROTEIN GAT2"/>
    <property type="match status" value="1"/>
</dbReference>
<dbReference type="STRING" id="683960.A0A1E3P2E3"/>
<reference evidence="7 8" key="1">
    <citation type="journal article" date="2016" name="Proc. Natl. Acad. Sci. U.S.A.">
        <title>Comparative genomics of biotechnologically important yeasts.</title>
        <authorList>
            <person name="Riley R."/>
            <person name="Haridas S."/>
            <person name="Wolfe K.H."/>
            <person name="Lopes M.R."/>
            <person name="Hittinger C.T."/>
            <person name="Goeker M."/>
            <person name="Salamov A.A."/>
            <person name="Wisecaver J.H."/>
            <person name="Long T.M."/>
            <person name="Calvey C.H."/>
            <person name="Aerts A.L."/>
            <person name="Barry K.W."/>
            <person name="Choi C."/>
            <person name="Clum A."/>
            <person name="Coughlan A.Y."/>
            <person name="Deshpande S."/>
            <person name="Douglass A.P."/>
            <person name="Hanson S.J."/>
            <person name="Klenk H.-P."/>
            <person name="LaButti K.M."/>
            <person name="Lapidus A."/>
            <person name="Lindquist E.A."/>
            <person name="Lipzen A.M."/>
            <person name="Meier-Kolthoff J.P."/>
            <person name="Ohm R.A."/>
            <person name="Otillar R.P."/>
            <person name="Pangilinan J.L."/>
            <person name="Peng Y."/>
            <person name="Rokas A."/>
            <person name="Rosa C.A."/>
            <person name="Scheuner C."/>
            <person name="Sibirny A.A."/>
            <person name="Slot J.C."/>
            <person name="Stielow J.B."/>
            <person name="Sun H."/>
            <person name="Kurtzman C.P."/>
            <person name="Blackwell M."/>
            <person name="Grigoriev I.V."/>
            <person name="Jeffries T.W."/>
        </authorList>
    </citation>
    <scope>NUCLEOTIDE SEQUENCE [LARGE SCALE GENOMIC DNA]</scope>
    <source>
        <strain evidence="8">ATCC 58044 / CBS 1984 / NCYC 433 / NRRL Y-366-8</strain>
    </source>
</reference>
<keyword evidence="3" id="KW-0862">Zinc</keyword>
<dbReference type="AlphaFoldDB" id="A0A1E3P2E3"/>
<feature type="compositionally biased region" description="Basic and acidic residues" evidence="5">
    <location>
        <begin position="1"/>
        <end position="15"/>
    </location>
</feature>
<keyword evidence="1" id="KW-0479">Metal-binding</keyword>
<feature type="region of interest" description="Disordered" evidence="5">
    <location>
        <begin position="1"/>
        <end position="46"/>
    </location>
</feature>
<evidence type="ECO:0000313" key="7">
    <source>
        <dbReference type="EMBL" id="ODQ59513.1"/>
    </source>
</evidence>
<feature type="compositionally biased region" description="Polar residues" evidence="5">
    <location>
        <begin position="70"/>
        <end position="79"/>
    </location>
</feature>
<feature type="compositionally biased region" description="Polar residues" evidence="5">
    <location>
        <begin position="236"/>
        <end position="253"/>
    </location>
</feature>
<dbReference type="CDD" id="cd00202">
    <property type="entry name" value="ZnF_GATA"/>
    <property type="match status" value="1"/>
</dbReference>
<dbReference type="SMART" id="SM00401">
    <property type="entry name" value="ZnF_GATA"/>
    <property type="match status" value="1"/>
</dbReference>
<evidence type="ECO:0000256" key="1">
    <source>
        <dbReference type="ARBA" id="ARBA00022723"/>
    </source>
</evidence>
<evidence type="ECO:0000256" key="5">
    <source>
        <dbReference type="SAM" id="MobiDB-lite"/>
    </source>
</evidence>
<sequence>MTDSKTTGKEIKKENLPSFTELCSSSKIQTPHQISRASDPLSSGSGTNKDAIKTLLLAFSQEIGTSIPEPNNRNYILSKSESPHETTSTRESTSNESLSNCFQPKNLALSESLIEVLHSIERSNHAHRELFPFINRIYLDLMEYVNRTKVQQEPQELFNLLFQYESLNGDPIASKISRADLNAFLQTIPIQALEDCIQNAELVKKGLCDWLQFRLNEKEKELQRLLPTPVYRHSSTPFQSTVHNSGHKPSSDYNASTTNSVSESASSSNRSSTSPERRKVDLIDEINAEKKKEKLASLGIDVEKIPTSTVVGQCCLQCDSDDTPEWRRGPYGPRSLCNACGLFYGKLVKRFGKDQAAQVMERRKSQGNGKDRRIPIE</sequence>
<dbReference type="InterPro" id="IPR013088">
    <property type="entry name" value="Znf_NHR/GATA"/>
</dbReference>
<dbReference type="SUPFAM" id="SSF57716">
    <property type="entry name" value="Glucocorticoid receptor-like (DNA-binding domain)"/>
    <property type="match status" value="1"/>
</dbReference>
<dbReference type="PROSITE" id="PS50114">
    <property type="entry name" value="GATA_ZN_FINGER_2"/>
    <property type="match status" value="1"/>
</dbReference>
<name>A0A1E3P2E3_WICAA</name>
<dbReference type="GeneID" id="30197666"/>
<organism evidence="7 8">
    <name type="scientific">Wickerhamomyces anomalus (strain ATCC 58044 / CBS 1984 / NCYC 433 / NRRL Y-366-8)</name>
    <name type="common">Yeast</name>
    <name type="synonym">Hansenula anomala</name>
    <dbReference type="NCBI Taxonomy" id="683960"/>
    <lineage>
        <taxon>Eukaryota</taxon>
        <taxon>Fungi</taxon>
        <taxon>Dikarya</taxon>
        <taxon>Ascomycota</taxon>
        <taxon>Saccharomycotina</taxon>
        <taxon>Saccharomycetes</taxon>
        <taxon>Phaffomycetales</taxon>
        <taxon>Wickerhamomycetaceae</taxon>
        <taxon>Wickerhamomyces</taxon>
    </lineage>
</organism>
<dbReference type="PROSITE" id="PS00344">
    <property type="entry name" value="GATA_ZN_FINGER_1"/>
    <property type="match status" value="1"/>
</dbReference>
<dbReference type="GO" id="GO:0006355">
    <property type="term" value="P:regulation of DNA-templated transcription"/>
    <property type="evidence" value="ECO:0007669"/>
    <property type="project" value="InterPro"/>
</dbReference>
<evidence type="ECO:0000256" key="3">
    <source>
        <dbReference type="ARBA" id="ARBA00022833"/>
    </source>
</evidence>
<protein>
    <recommendedName>
        <fullName evidence="6">GATA-type domain-containing protein</fullName>
    </recommendedName>
</protein>
<dbReference type="OrthoDB" id="2162994at2759"/>